<dbReference type="AlphaFoldDB" id="A0A8K0D1P7"/>
<accession>A0A8K0D1P7</accession>
<comment type="caution">
    <text evidence="2">The sequence shown here is derived from an EMBL/GenBank/DDBJ whole genome shotgun (WGS) entry which is preliminary data.</text>
</comment>
<name>A0A8K0D1P7_IGNLU</name>
<dbReference type="Proteomes" id="UP000801492">
    <property type="component" value="Unassembled WGS sequence"/>
</dbReference>
<gene>
    <name evidence="2" type="ORF">ILUMI_11687</name>
</gene>
<dbReference type="Pfam" id="PF00581">
    <property type="entry name" value="Rhodanese"/>
    <property type="match status" value="1"/>
</dbReference>
<evidence type="ECO:0000313" key="2">
    <source>
        <dbReference type="EMBL" id="KAF2894487.1"/>
    </source>
</evidence>
<protein>
    <recommendedName>
        <fullName evidence="1">Rhodanese domain-containing protein</fullName>
    </recommendedName>
</protein>
<feature type="domain" description="Rhodanese" evidence="1">
    <location>
        <begin position="77"/>
        <end position="176"/>
    </location>
</feature>
<evidence type="ECO:0000259" key="1">
    <source>
        <dbReference type="PROSITE" id="PS50206"/>
    </source>
</evidence>
<dbReference type="PANTHER" id="PTHR44086:SF10">
    <property type="entry name" value="THIOSULFATE SULFURTRANSFERASE_RHODANESE-LIKE DOMAIN-CONTAINING PROTEIN 3"/>
    <property type="match status" value="1"/>
</dbReference>
<dbReference type="PANTHER" id="PTHR44086">
    <property type="entry name" value="THIOSULFATE SULFURTRANSFERASE RDL2, MITOCHONDRIAL-RELATED"/>
    <property type="match status" value="1"/>
</dbReference>
<dbReference type="Gene3D" id="3.40.250.10">
    <property type="entry name" value="Rhodanese-like domain"/>
    <property type="match status" value="1"/>
</dbReference>
<evidence type="ECO:0000313" key="3">
    <source>
        <dbReference type="Proteomes" id="UP000801492"/>
    </source>
</evidence>
<dbReference type="PROSITE" id="PS50206">
    <property type="entry name" value="RHODANESE_3"/>
    <property type="match status" value="1"/>
</dbReference>
<dbReference type="InterPro" id="IPR001763">
    <property type="entry name" value="Rhodanese-like_dom"/>
</dbReference>
<dbReference type="InterPro" id="IPR036873">
    <property type="entry name" value="Rhodanese-like_dom_sf"/>
</dbReference>
<dbReference type="OrthoDB" id="566238at2759"/>
<keyword evidence="3" id="KW-1185">Reference proteome</keyword>
<dbReference type="SUPFAM" id="SSF52821">
    <property type="entry name" value="Rhodanese/Cell cycle control phosphatase"/>
    <property type="match status" value="1"/>
</dbReference>
<sequence length="177" mass="19659">MNYFVLRILINRTLYNTYYSSRKVSSYLAFCCGEVIKSKQRGLLAVSNQVTSFPLAAMSGKSSIKTVVYEDVKALKDNKDVLLIDVREPSELQKTGVLPGSINIPLGQVENVLKNASPEDFLSKYGRPKPDINFPLVFSCQAGKRSLMASETAVKLGYKNVSSYGGGWSDWEKKSKQ</sequence>
<dbReference type="CDD" id="cd01519">
    <property type="entry name" value="RHOD_HSP67B2"/>
    <property type="match status" value="1"/>
</dbReference>
<dbReference type="EMBL" id="VTPC01006950">
    <property type="protein sequence ID" value="KAF2894487.1"/>
    <property type="molecule type" value="Genomic_DNA"/>
</dbReference>
<reference evidence="2" key="1">
    <citation type="submission" date="2019-08" db="EMBL/GenBank/DDBJ databases">
        <title>The genome of the North American firefly Photinus pyralis.</title>
        <authorList>
            <consortium name="Photinus pyralis genome working group"/>
            <person name="Fallon T.R."/>
            <person name="Sander Lower S.E."/>
            <person name="Weng J.-K."/>
        </authorList>
    </citation>
    <scope>NUCLEOTIDE SEQUENCE</scope>
    <source>
        <strain evidence="2">TRF0915ILg1</strain>
        <tissue evidence="2">Whole body</tissue>
    </source>
</reference>
<dbReference type="SMART" id="SM00450">
    <property type="entry name" value="RHOD"/>
    <property type="match status" value="1"/>
</dbReference>
<organism evidence="2 3">
    <name type="scientific">Ignelater luminosus</name>
    <name type="common">Cucubano</name>
    <name type="synonym">Pyrophorus luminosus</name>
    <dbReference type="NCBI Taxonomy" id="2038154"/>
    <lineage>
        <taxon>Eukaryota</taxon>
        <taxon>Metazoa</taxon>
        <taxon>Ecdysozoa</taxon>
        <taxon>Arthropoda</taxon>
        <taxon>Hexapoda</taxon>
        <taxon>Insecta</taxon>
        <taxon>Pterygota</taxon>
        <taxon>Neoptera</taxon>
        <taxon>Endopterygota</taxon>
        <taxon>Coleoptera</taxon>
        <taxon>Polyphaga</taxon>
        <taxon>Elateriformia</taxon>
        <taxon>Elateroidea</taxon>
        <taxon>Elateridae</taxon>
        <taxon>Agrypninae</taxon>
        <taxon>Pyrophorini</taxon>
        <taxon>Ignelater</taxon>
    </lineage>
</organism>
<proteinExistence type="predicted"/>